<dbReference type="AlphaFoldDB" id="W4QJ95"/>
<evidence type="ECO:0000313" key="1">
    <source>
        <dbReference type="EMBL" id="GAE31713.1"/>
    </source>
</evidence>
<keyword evidence="2" id="KW-1185">Reference proteome</keyword>
<gene>
    <name evidence="1" type="ORF">JCM9152_3198</name>
</gene>
<dbReference type="Proteomes" id="UP000018895">
    <property type="component" value="Unassembled WGS sequence"/>
</dbReference>
<organism evidence="1 2">
    <name type="scientific">Halalkalibacter hemicellulosilyticusJCM 9152</name>
    <dbReference type="NCBI Taxonomy" id="1236971"/>
    <lineage>
        <taxon>Bacteria</taxon>
        <taxon>Bacillati</taxon>
        <taxon>Bacillota</taxon>
        <taxon>Bacilli</taxon>
        <taxon>Bacillales</taxon>
        <taxon>Bacillaceae</taxon>
        <taxon>Halalkalibacter</taxon>
    </lineage>
</organism>
<dbReference type="EMBL" id="BAUU01000023">
    <property type="protein sequence ID" value="GAE31713.1"/>
    <property type="molecule type" value="Genomic_DNA"/>
</dbReference>
<dbReference type="PANTHER" id="PTHR36848:SF2">
    <property type="entry name" value="SECRETED PROTEIN"/>
    <property type="match status" value="1"/>
</dbReference>
<evidence type="ECO:0000313" key="2">
    <source>
        <dbReference type="Proteomes" id="UP000018895"/>
    </source>
</evidence>
<dbReference type="STRING" id="1236971.JCM9152_3198"/>
<name>W4QJ95_9BACI</name>
<dbReference type="InterPro" id="IPR053161">
    <property type="entry name" value="Ulvan_degrading_GH"/>
</dbReference>
<dbReference type="RefSeq" id="WP_235715725.1">
    <property type="nucleotide sequence ID" value="NZ_BAUU01000023.1"/>
</dbReference>
<sequence length="402" mass="45563">MKLDLHEAFQNPGHEFSPIPFWFWNDQLTNEEIKRQIHEMDEKGVNGFVLHPRIGIPKDIGYLTDAFMGYVKVAVQEAKKLGMSVILYDEAMYPSGSAKGMVVKRNPSFASRGLQVIELPCEVEKEHTIDLTEEDRLIAVFAAEKVAENELEPDSIQELEPHEQTVRFDAPQGDGRWVILAFIETNSGGNIRGIHFGEDDGEEHAPPSADLLNPEAVKAYIDLTHERYYDALQDEFGQTVIAMFTDEPDIVGRNAKEGIKPWTGGSFAWYEQYGGKKSDLPALWYDVGIETASIRKRYEQAVYQRLSTVYYEPLSRWCEEHGIALTGHPAESDDIGLLDHFQIPGQDVVWRWVAPEDNKGITGRHSTAGKCSADAARHRGRRRNADEVLVFVARRWMGSFPW</sequence>
<proteinExistence type="predicted"/>
<reference evidence="1" key="1">
    <citation type="journal article" date="2014" name="Genome Announc.">
        <title>Draft Genome Sequences of Three Alkaliphilic Bacillus Strains, Bacillus wakoensis JCM 9140T, Bacillus akibai JCM 9157T, and Bacillus hemicellulosilyticus JCM 9152T.</title>
        <authorList>
            <person name="Yuki M."/>
            <person name="Oshima K."/>
            <person name="Suda W."/>
            <person name="Oshida Y."/>
            <person name="Kitamura K."/>
            <person name="Iida T."/>
            <person name="Hattori M."/>
            <person name="Ohkuma M."/>
        </authorList>
    </citation>
    <scope>NUCLEOTIDE SEQUENCE [LARGE SCALE GENOMIC DNA]</scope>
    <source>
        <strain evidence="1">JCM 9152</strain>
    </source>
</reference>
<protein>
    <submittedName>
        <fullName evidence="1">Uncharacterized protein</fullName>
    </submittedName>
</protein>
<accession>W4QJ95</accession>
<dbReference type="PANTHER" id="PTHR36848">
    <property type="entry name" value="DNA-BINDING PROTEIN (PUTATIVE SECRETED PROTEIN)-RELATED"/>
    <property type="match status" value="1"/>
</dbReference>
<comment type="caution">
    <text evidence="1">The sequence shown here is derived from an EMBL/GenBank/DDBJ whole genome shotgun (WGS) entry which is preliminary data.</text>
</comment>